<gene>
    <name evidence="2" type="ORF">SKAU_G00317270</name>
</gene>
<sequence>MAERQKPSPRKTHSSSVKWGKSSTANGFRSEAFQSVSWVYERGVHSPTASAEVASKQFVQRPGAPDGDGGDASPRNGRPVVPLTFARGDRALVPPQTVNPNAGHGDYVQRALKARRCTPCGN</sequence>
<evidence type="ECO:0000256" key="1">
    <source>
        <dbReference type="SAM" id="MobiDB-lite"/>
    </source>
</evidence>
<dbReference type="Proteomes" id="UP001152622">
    <property type="component" value="Chromosome 13"/>
</dbReference>
<proteinExistence type="predicted"/>
<dbReference type="AlphaFoldDB" id="A0A9Q1ILN2"/>
<comment type="caution">
    <text evidence="2">The sequence shown here is derived from an EMBL/GenBank/DDBJ whole genome shotgun (WGS) entry which is preliminary data.</text>
</comment>
<evidence type="ECO:0000313" key="2">
    <source>
        <dbReference type="EMBL" id="KAJ8344398.1"/>
    </source>
</evidence>
<protein>
    <submittedName>
        <fullName evidence="2">Uncharacterized protein</fullName>
    </submittedName>
</protein>
<accession>A0A9Q1ILN2</accession>
<name>A0A9Q1ILN2_SYNKA</name>
<keyword evidence="3" id="KW-1185">Reference proteome</keyword>
<reference evidence="2" key="1">
    <citation type="journal article" date="2023" name="Science">
        <title>Genome structures resolve the early diversification of teleost fishes.</title>
        <authorList>
            <person name="Parey E."/>
            <person name="Louis A."/>
            <person name="Montfort J."/>
            <person name="Bouchez O."/>
            <person name="Roques C."/>
            <person name="Iampietro C."/>
            <person name="Lluch J."/>
            <person name="Castinel A."/>
            <person name="Donnadieu C."/>
            <person name="Desvignes T."/>
            <person name="Floi Bucao C."/>
            <person name="Jouanno E."/>
            <person name="Wen M."/>
            <person name="Mejri S."/>
            <person name="Dirks R."/>
            <person name="Jansen H."/>
            <person name="Henkel C."/>
            <person name="Chen W.J."/>
            <person name="Zahm M."/>
            <person name="Cabau C."/>
            <person name="Klopp C."/>
            <person name="Thompson A.W."/>
            <person name="Robinson-Rechavi M."/>
            <person name="Braasch I."/>
            <person name="Lecointre G."/>
            <person name="Bobe J."/>
            <person name="Postlethwait J.H."/>
            <person name="Berthelot C."/>
            <person name="Roest Crollius H."/>
            <person name="Guiguen Y."/>
        </authorList>
    </citation>
    <scope>NUCLEOTIDE SEQUENCE</scope>
    <source>
        <strain evidence="2">WJC10195</strain>
    </source>
</reference>
<feature type="region of interest" description="Disordered" evidence="1">
    <location>
        <begin position="1"/>
        <end position="26"/>
    </location>
</feature>
<organism evidence="2 3">
    <name type="scientific">Synaphobranchus kaupii</name>
    <name type="common">Kaup's arrowtooth eel</name>
    <dbReference type="NCBI Taxonomy" id="118154"/>
    <lineage>
        <taxon>Eukaryota</taxon>
        <taxon>Metazoa</taxon>
        <taxon>Chordata</taxon>
        <taxon>Craniata</taxon>
        <taxon>Vertebrata</taxon>
        <taxon>Euteleostomi</taxon>
        <taxon>Actinopterygii</taxon>
        <taxon>Neopterygii</taxon>
        <taxon>Teleostei</taxon>
        <taxon>Anguilliformes</taxon>
        <taxon>Synaphobranchidae</taxon>
        <taxon>Synaphobranchus</taxon>
    </lineage>
</organism>
<evidence type="ECO:0000313" key="3">
    <source>
        <dbReference type="Proteomes" id="UP001152622"/>
    </source>
</evidence>
<feature type="compositionally biased region" description="Polar residues" evidence="1">
    <location>
        <begin position="14"/>
        <end position="26"/>
    </location>
</feature>
<dbReference type="EMBL" id="JAINUF010000013">
    <property type="protein sequence ID" value="KAJ8344398.1"/>
    <property type="molecule type" value="Genomic_DNA"/>
</dbReference>
<feature type="region of interest" description="Disordered" evidence="1">
    <location>
        <begin position="45"/>
        <end position="107"/>
    </location>
</feature>